<dbReference type="InterPro" id="IPR037523">
    <property type="entry name" value="VOC_core"/>
</dbReference>
<keyword evidence="3" id="KW-1185">Reference proteome</keyword>
<dbReference type="Proteomes" id="UP000598997">
    <property type="component" value="Unassembled WGS sequence"/>
</dbReference>
<dbReference type="Gene3D" id="3.10.180.10">
    <property type="entry name" value="2,3-Dihydroxybiphenyl 1,2-Dioxygenase, domain 1"/>
    <property type="match status" value="1"/>
</dbReference>
<dbReference type="InterPro" id="IPR029068">
    <property type="entry name" value="Glyas_Bleomycin-R_OHBP_Dase"/>
</dbReference>
<protein>
    <recommendedName>
        <fullName evidence="1">VOC domain-containing protein</fullName>
    </recommendedName>
</protein>
<comment type="caution">
    <text evidence="2">The sequence shown here is derived from an EMBL/GenBank/DDBJ whole genome shotgun (WGS) entry which is preliminary data.</text>
</comment>
<name>A0A916YC90_9SPHN</name>
<accession>A0A916YC90</accession>
<proteinExistence type="predicted"/>
<dbReference type="RefSeq" id="WP_066763355.1">
    <property type="nucleotide sequence ID" value="NZ_BMIO01000003.1"/>
</dbReference>
<gene>
    <name evidence="2" type="ORF">GCM10010989_12340</name>
</gene>
<dbReference type="Pfam" id="PF00903">
    <property type="entry name" value="Glyoxalase"/>
    <property type="match status" value="1"/>
</dbReference>
<sequence length="133" mass="14658">MQVKALDHVNIVSNDLERSARFYAEVVGLTRRDPPEPLEPSLIQWMHDGEGRPVLHLVSKDRRDSANRDSQPGGPTGAVHHVALNCAGHADFIARLEEMGIAYRQSGVSGIGLKQVFLTDPDNVLLELNFHDG</sequence>
<dbReference type="PANTHER" id="PTHR46142">
    <property type="match status" value="1"/>
</dbReference>
<dbReference type="PANTHER" id="PTHR46142:SF3">
    <property type="entry name" value="F18B13.24 PROTEIN"/>
    <property type="match status" value="1"/>
</dbReference>
<reference evidence="2 3" key="1">
    <citation type="journal article" date="2014" name="Int. J. Syst. Evol. Microbiol.">
        <title>Complete genome sequence of Corynebacterium casei LMG S-19264T (=DSM 44701T), isolated from a smear-ripened cheese.</title>
        <authorList>
            <consortium name="US DOE Joint Genome Institute (JGI-PGF)"/>
            <person name="Walter F."/>
            <person name="Albersmeier A."/>
            <person name="Kalinowski J."/>
            <person name="Ruckert C."/>
        </authorList>
    </citation>
    <scope>NUCLEOTIDE SEQUENCE [LARGE SCALE GENOMIC DNA]</scope>
    <source>
        <strain evidence="2 3">CGMCC 1.15358</strain>
    </source>
</reference>
<evidence type="ECO:0000313" key="3">
    <source>
        <dbReference type="Proteomes" id="UP000598997"/>
    </source>
</evidence>
<feature type="domain" description="VOC" evidence="1">
    <location>
        <begin position="5"/>
        <end position="131"/>
    </location>
</feature>
<organism evidence="2 3">
    <name type="scientific">Croceicoccus pelagius</name>
    <dbReference type="NCBI Taxonomy" id="1703341"/>
    <lineage>
        <taxon>Bacteria</taxon>
        <taxon>Pseudomonadati</taxon>
        <taxon>Pseudomonadota</taxon>
        <taxon>Alphaproteobacteria</taxon>
        <taxon>Sphingomonadales</taxon>
        <taxon>Erythrobacteraceae</taxon>
        <taxon>Croceicoccus</taxon>
    </lineage>
</organism>
<evidence type="ECO:0000259" key="1">
    <source>
        <dbReference type="PROSITE" id="PS51819"/>
    </source>
</evidence>
<dbReference type="OrthoDB" id="5243302at2"/>
<dbReference type="PROSITE" id="PS51819">
    <property type="entry name" value="VOC"/>
    <property type="match status" value="1"/>
</dbReference>
<dbReference type="EMBL" id="BMIO01000003">
    <property type="protein sequence ID" value="GGD39726.1"/>
    <property type="molecule type" value="Genomic_DNA"/>
</dbReference>
<dbReference type="AlphaFoldDB" id="A0A916YC90"/>
<evidence type="ECO:0000313" key="2">
    <source>
        <dbReference type="EMBL" id="GGD39726.1"/>
    </source>
</evidence>
<dbReference type="InterPro" id="IPR004360">
    <property type="entry name" value="Glyas_Fos-R_dOase_dom"/>
</dbReference>
<dbReference type="SUPFAM" id="SSF54593">
    <property type="entry name" value="Glyoxalase/Bleomycin resistance protein/Dihydroxybiphenyl dioxygenase"/>
    <property type="match status" value="1"/>
</dbReference>